<sequence>MPMSNVELMIRRIESNYASPDTQITRGSQRTELETERPVSGPPKSIWSNTQPEHKREALRQNITRIQAMQVTGKHLNKEPKTEHKSPHISHLKQEPRQYAKITPPSLEARHPTHPSPNQHPIRIKIESTTPLAASLEIPRRQPCTPSRRSRQPPIRIPTPVAEHFYRTTRIKTENENEHAPTDTEEVAISDQDAEELAGMISQLLAPNPTTTPDSDPHEPGIKNETPSSPQTLHEIPTNSNTSKNPPASTLPPPNTQPYPSPKPHSHHRNPTPRRPSTTFSYLKPPTPTPFSTPYGPINPAPYAANIHCVSGSALEGMLRRTRWGNKGQRLEHDAAVEVARCVDKEKEEEEEEGIRVTKKIKEDGTKKRRKKPGRRTCCPWYKLPFCKCCSCVNANANNTDPTDLSQYASNASLGIRIRAPTRSAQKEHRNESVARQRIRGVDVVSGGVGKPKTKRGRERKWCWFWGGKRR</sequence>
<gene>
    <name evidence="2" type="ORF">BDW02DRAFT_373650</name>
</gene>
<dbReference type="OrthoDB" id="3687961at2759"/>
<keyword evidence="3" id="KW-1185">Reference proteome</keyword>
<name>A0A6A5KBN3_9PLEO</name>
<proteinExistence type="predicted"/>
<evidence type="ECO:0000313" key="2">
    <source>
        <dbReference type="EMBL" id="KAF1833611.1"/>
    </source>
</evidence>
<feature type="region of interest" description="Disordered" evidence="1">
    <location>
        <begin position="129"/>
        <end position="162"/>
    </location>
</feature>
<protein>
    <submittedName>
        <fullName evidence="2">Uncharacterized protein</fullName>
    </submittedName>
</protein>
<reference evidence="2" key="1">
    <citation type="submission" date="2020-01" db="EMBL/GenBank/DDBJ databases">
        <authorList>
            <consortium name="DOE Joint Genome Institute"/>
            <person name="Haridas S."/>
            <person name="Albert R."/>
            <person name="Binder M."/>
            <person name="Bloem J."/>
            <person name="Labutti K."/>
            <person name="Salamov A."/>
            <person name="Andreopoulos B."/>
            <person name="Baker S.E."/>
            <person name="Barry K."/>
            <person name="Bills G."/>
            <person name="Bluhm B.H."/>
            <person name="Cannon C."/>
            <person name="Castanera R."/>
            <person name="Culley D.E."/>
            <person name="Daum C."/>
            <person name="Ezra D."/>
            <person name="Gonzalez J.B."/>
            <person name="Henrissat B."/>
            <person name="Kuo A."/>
            <person name="Liang C."/>
            <person name="Lipzen A."/>
            <person name="Lutzoni F."/>
            <person name="Magnuson J."/>
            <person name="Mondo S."/>
            <person name="Nolan M."/>
            <person name="Ohm R."/>
            <person name="Pangilinan J."/>
            <person name="Park H.-J."/>
            <person name="Ramirez L."/>
            <person name="Alfaro M."/>
            <person name="Sun H."/>
            <person name="Tritt A."/>
            <person name="Yoshinaga Y."/>
            <person name="Zwiers L.-H."/>
            <person name="Turgeon B.G."/>
            <person name="Goodwin S.B."/>
            <person name="Spatafora J.W."/>
            <person name="Crous P.W."/>
            <person name="Grigoriev I.V."/>
        </authorList>
    </citation>
    <scope>NUCLEOTIDE SEQUENCE</scope>
    <source>
        <strain evidence="2">P77</strain>
    </source>
</reference>
<feature type="compositionally biased region" description="Pro residues" evidence="1">
    <location>
        <begin position="249"/>
        <end position="263"/>
    </location>
</feature>
<evidence type="ECO:0000256" key="1">
    <source>
        <dbReference type="SAM" id="MobiDB-lite"/>
    </source>
</evidence>
<evidence type="ECO:0000313" key="3">
    <source>
        <dbReference type="Proteomes" id="UP000800040"/>
    </source>
</evidence>
<dbReference type="AlphaFoldDB" id="A0A6A5KBN3"/>
<dbReference type="Proteomes" id="UP000800040">
    <property type="component" value="Unassembled WGS sequence"/>
</dbReference>
<feature type="compositionally biased region" description="Polar residues" evidence="1">
    <location>
        <begin position="16"/>
        <end position="28"/>
    </location>
</feature>
<feature type="compositionally biased region" description="Polar residues" evidence="1">
    <location>
        <begin position="225"/>
        <end position="248"/>
    </location>
</feature>
<feature type="region of interest" description="Disordered" evidence="1">
    <location>
        <begin position="205"/>
        <end position="294"/>
    </location>
</feature>
<accession>A0A6A5KBN3</accession>
<dbReference type="EMBL" id="ML975315">
    <property type="protein sequence ID" value="KAF1833611.1"/>
    <property type="molecule type" value="Genomic_DNA"/>
</dbReference>
<feature type="region of interest" description="Disordered" evidence="1">
    <location>
        <begin position="16"/>
        <end position="54"/>
    </location>
</feature>
<organism evidence="2 3">
    <name type="scientific">Decorospora gaudefroyi</name>
    <dbReference type="NCBI Taxonomy" id="184978"/>
    <lineage>
        <taxon>Eukaryota</taxon>
        <taxon>Fungi</taxon>
        <taxon>Dikarya</taxon>
        <taxon>Ascomycota</taxon>
        <taxon>Pezizomycotina</taxon>
        <taxon>Dothideomycetes</taxon>
        <taxon>Pleosporomycetidae</taxon>
        <taxon>Pleosporales</taxon>
        <taxon>Pleosporineae</taxon>
        <taxon>Pleosporaceae</taxon>
        <taxon>Decorospora</taxon>
    </lineage>
</organism>